<sequence length="175" mass="20000">MGRKISRRKAIPFRSVNRRDAPGYLDDVQRHHILPRQLISRRCFGNFFARVGCASLGFDDFRSNGLLLPSTEGRAIAMGLPLHRGPHRHYNEIVIERVGSIETAWASKHPSDDGRAAIDAIFRLQLLQLALRRRLLEERRRIILNRKDPVGTGFDFTELDAMAEELWRSTAQSTA</sequence>
<proteinExistence type="predicted"/>
<dbReference type="RefSeq" id="WP_232301513.1">
    <property type="nucleotide sequence ID" value="NZ_CP012669.1"/>
</dbReference>
<dbReference type="Pfam" id="PF14412">
    <property type="entry name" value="AHH"/>
    <property type="match status" value="1"/>
</dbReference>
<dbReference type="InterPro" id="IPR032871">
    <property type="entry name" value="AHH_dom_containing"/>
</dbReference>
<organism evidence="1 2">
    <name type="scientific">Altererythrobacter epoxidivorans</name>
    <dbReference type="NCBI Taxonomy" id="361183"/>
    <lineage>
        <taxon>Bacteria</taxon>
        <taxon>Pseudomonadati</taxon>
        <taxon>Pseudomonadota</taxon>
        <taxon>Alphaproteobacteria</taxon>
        <taxon>Sphingomonadales</taxon>
        <taxon>Erythrobacteraceae</taxon>
        <taxon>Altererythrobacter</taxon>
    </lineage>
</organism>
<keyword evidence="2" id="KW-1185">Reference proteome</keyword>
<dbReference type="STRING" id="361183.AMC99_01034"/>
<protein>
    <submittedName>
        <fullName evidence="1">Uncharacterized protein</fullName>
    </submittedName>
</protein>
<name>A0A0M5L2I7_9SPHN</name>
<evidence type="ECO:0000313" key="2">
    <source>
        <dbReference type="Proteomes" id="UP000057938"/>
    </source>
</evidence>
<evidence type="ECO:0000313" key="1">
    <source>
        <dbReference type="EMBL" id="ALE16331.1"/>
    </source>
</evidence>
<dbReference type="AlphaFoldDB" id="A0A0M5L2I7"/>
<dbReference type="KEGG" id="aep:AMC99_01034"/>
<accession>A0A0M5L2I7</accession>
<dbReference type="PATRIC" id="fig|361183.4.peg.1009"/>
<dbReference type="EMBL" id="CP012669">
    <property type="protein sequence ID" value="ALE16331.1"/>
    <property type="molecule type" value="Genomic_DNA"/>
</dbReference>
<gene>
    <name evidence="1" type="ORF">AMC99_01034</name>
</gene>
<dbReference type="Proteomes" id="UP000057938">
    <property type="component" value="Chromosome"/>
</dbReference>
<reference evidence="1 2" key="1">
    <citation type="submission" date="2015-09" db="EMBL/GenBank/DDBJ databases">
        <title>Complete genome sequence of a benzo[a]pyrene-degrading bacterium Altererythrobacter epoxidivorans CGMCC 1.7731T.</title>
        <authorList>
            <person name="Li Z."/>
            <person name="Cheng H."/>
            <person name="Huo Y."/>
            <person name="Xu X."/>
        </authorList>
    </citation>
    <scope>NUCLEOTIDE SEQUENCE [LARGE SCALE GENOMIC DNA]</scope>
    <source>
        <strain evidence="1 2">CGMCC 1.7731</strain>
    </source>
</reference>